<dbReference type="OrthoDB" id="9757976at2"/>
<reference evidence="3 4" key="1">
    <citation type="submission" date="2017-05" db="EMBL/GenBank/DDBJ databases">
        <title>Genomic insights into alkan degradation activity of Oleiphilus messinensis.</title>
        <authorList>
            <person name="Kozyavkin S.A."/>
            <person name="Slesarev A.I."/>
            <person name="Golyshin P.N."/>
            <person name="Korzhenkov A."/>
            <person name="Golyshina O.N."/>
            <person name="Toshchakov S.V."/>
        </authorList>
    </citation>
    <scope>NUCLEOTIDE SEQUENCE [LARGE SCALE GENOMIC DNA]</scope>
    <source>
        <strain evidence="3 4">ME102</strain>
    </source>
</reference>
<dbReference type="PANTHER" id="PTHR44119">
    <property type="entry name" value="MAGNESIUM-CHELATASE SUBUNIT CHLH, CHLOROPLASTIC"/>
    <property type="match status" value="1"/>
</dbReference>
<dbReference type="NCBIfam" id="TIGR02257">
    <property type="entry name" value="cobalto_cobN"/>
    <property type="match status" value="1"/>
</dbReference>
<dbReference type="KEGG" id="ome:OLMES_2765"/>
<dbReference type="EMBL" id="CP021425">
    <property type="protein sequence ID" value="ARU56815.1"/>
    <property type="molecule type" value="Genomic_DNA"/>
</dbReference>
<organism evidence="3 4">
    <name type="scientific">Oleiphilus messinensis</name>
    <dbReference type="NCBI Taxonomy" id="141451"/>
    <lineage>
        <taxon>Bacteria</taxon>
        <taxon>Pseudomonadati</taxon>
        <taxon>Pseudomonadota</taxon>
        <taxon>Gammaproteobacteria</taxon>
        <taxon>Oceanospirillales</taxon>
        <taxon>Oleiphilaceae</taxon>
        <taxon>Oleiphilus</taxon>
    </lineage>
</organism>
<dbReference type="InterPro" id="IPR003672">
    <property type="entry name" value="CobN/Mg_chltase"/>
</dbReference>
<feature type="domain" description="CobN/magnesium chelatase" evidence="2">
    <location>
        <begin position="139"/>
        <end position="1266"/>
    </location>
</feature>
<keyword evidence="4" id="KW-1185">Reference proteome</keyword>
<dbReference type="Proteomes" id="UP000196027">
    <property type="component" value="Chromosome"/>
</dbReference>
<dbReference type="Pfam" id="PF02514">
    <property type="entry name" value="CobN-Mg_chel"/>
    <property type="match status" value="1"/>
</dbReference>
<sequence>MHLLTAKPGGFSEDEGIIDLQQTPGDIVILAGQDTTLSILARCSDGLEPDYPALRLANFIHLTKPAAFDLYADKVLEKARVIILSLLGGKNYLPYGVEQLTTIVQRTGAKLVIVPGDDQADEDLFSCSTIPRDQVLTLWRYLREGGYRNILNFYRFIRFHLLADHAESAAQTPIEPPEPLPRVCHVEEVTEEVTKGSLNTNGENPVLLLFYRSHLQAGLLEPFIEFTNILIEQGMSVIPVSVASLKEADCRETVEALARDHQARLILNTTAFSIHSFGNAHLSSTPTDTVDTGLLRLNIPVFQVILAANSLDDWQAHPQGLRPRDIAMNIALPEMDGRIITRAVAFKAELRRNERCQYDIIQFELCHERARFIAGLALKWARLANTPNPQKRIALVLANYPTKDGRIGNGVGLDTPQSTLNILRAMTVDEYAIADLPETGSELIHDLQSMVTNNPEHFDLKGCAQSIAIEQYRDYFAQLPPQCQDLVLERWGNPEADPKYRMGRLMISGVRYGETFVGIQPARGFNLDLMANYHDPDLVPPHSYLAFYFWLRHVYQIDAIVHVGKHGNLEWLPGKGAALGSECWPEIALGPLPHFYPFIVNDPGEGAQAKRRAQAVILDHLMPPMARAELYGDLEEIEHLADELYQAMGMDARRETFLRAKLVKRITETDLLQELTRSSLSNGSSSLPDNTAEPEDELILANLDAYLCDLKEAQIRDGLHSYGERPDLPQLAETLLALVRIPRGENDIQDWSILDCLAQDLKLKAADFNPLANDLSAIWTGPKPSILAKLDTRPWRTAADTRDRLEQFALSIMTALLSGQINDGTLAGLPLTRRLLEHVEMTVYPALVQSPVNEIKELLNGLAGGFTPPGPSGAPTRGRLDVLPTGRNFYSVDSRAIPTPAAWELGQRSADQMIMRHLQDHGEYPESMGISVWGTSTMRTGGDDIAQAFALLGVKPVWAPGSNRVVDFEIIPNFLMNRPRVDVTLRVSGFFRDAFPSVMQLFDAAITLLATHEEPGHTNTLKPRIEAEVNRLKATGIDHAKAFREATYRVFGSKPGAYGAGLQGLIDERCWDNQADLATAYRNWGGYAYGQNNSGTEAFSAFQHRLSQLDAVVQNQDNREHDLLDSDDYYQFQGGMANAVTVFSEKAPTIYHNDHANPAQPVTRTLKEELNRVIRSRVLNPKWLEGMQRHGYKGAFEMAATVDYLFAYDATTHLIDDYQYAAVTDHLLLNPQNRDFLETHNPEALVEMAERLVEAQQRGLWENPGEYAEQLEDLIIEIDNRQEQGQ</sequence>
<dbReference type="CDD" id="cd10150">
    <property type="entry name" value="CobN_like"/>
    <property type="match status" value="1"/>
</dbReference>
<dbReference type="InterPro" id="IPR011953">
    <property type="entry name" value="Cobalto_CobN"/>
</dbReference>
<accession>A0A1Y0IBI2</accession>
<protein>
    <recommendedName>
        <fullName evidence="1">Cobaltochelatase subunit CobN</fullName>
        <ecNumber evidence="1">6.6.1.2</ecNumber>
    </recommendedName>
</protein>
<dbReference type="RefSeq" id="WP_087461775.1">
    <property type="nucleotide sequence ID" value="NZ_CP021425.1"/>
</dbReference>
<dbReference type="PANTHER" id="PTHR44119:SF4">
    <property type="entry name" value="AEROBIC COBALTOCHELATASE SUBUNIT COBN"/>
    <property type="match status" value="1"/>
</dbReference>
<evidence type="ECO:0000256" key="1">
    <source>
        <dbReference type="NCBIfam" id="TIGR02257"/>
    </source>
</evidence>
<dbReference type="GO" id="GO:0009236">
    <property type="term" value="P:cobalamin biosynthetic process"/>
    <property type="evidence" value="ECO:0007669"/>
    <property type="project" value="UniProtKB-UniRule"/>
</dbReference>
<gene>
    <name evidence="3" type="ORF">OLMES_2765</name>
</gene>
<dbReference type="GO" id="GO:0051116">
    <property type="term" value="F:cobaltochelatase activity"/>
    <property type="evidence" value="ECO:0007669"/>
    <property type="project" value="UniProtKB-UniRule"/>
</dbReference>
<evidence type="ECO:0000313" key="3">
    <source>
        <dbReference type="EMBL" id="ARU56815.1"/>
    </source>
</evidence>
<evidence type="ECO:0000313" key="4">
    <source>
        <dbReference type="Proteomes" id="UP000196027"/>
    </source>
</evidence>
<name>A0A1Y0IBI2_9GAMM</name>
<evidence type="ECO:0000259" key="2">
    <source>
        <dbReference type="Pfam" id="PF02514"/>
    </source>
</evidence>
<dbReference type="EC" id="6.6.1.2" evidence="1"/>
<proteinExistence type="predicted"/>